<evidence type="ECO:0000313" key="3">
    <source>
        <dbReference type="Proteomes" id="UP001642409"/>
    </source>
</evidence>
<dbReference type="EMBL" id="CAXDID020000108">
    <property type="protein sequence ID" value="CAL6028991.1"/>
    <property type="molecule type" value="Genomic_DNA"/>
</dbReference>
<reference evidence="1" key="1">
    <citation type="submission" date="2023-06" db="EMBL/GenBank/DDBJ databases">
        <authorList>
            <person name="Kurt Z."/>
        </authorList>
    </citation>
    <scope>NUCLEOTIDE SEQUENCE</scope>
</reference>
<organism evidence="1">
    <name type="scientific">Hexamita inflata</name>
    <dbReference type="NCBI Taxonomy" id="28002"/>
    <lineage>
        <taxon>Eukaryota</taxon>
        <taxon>Metamonada</taxon>
        <taxon>Diplomonadida</taxon>
        <taxon>Hexamitidae</taxon>
        <taxon>Hexamitinae</taxon>
        <taxon>Hexamita</taxon>
    </lineage>
</organism>
<keyword evidence="3" id="KW-1185">Reference proteome</keyword>
<dbReference type="EMBL" id="CATOUU010001179">
    <property type="protein sequence ID" value="CAI9977695.1"/>
    <property type="molecule type" value="Genomic_DNA"/>
</dbReference>
<sequence>MLKPRSGTYQINSESTVKELTLEFLTVFTQELKKQFLACTDDRPKDSAMYAQTYLRSFFSKEEKLLYNSQSLQHKILLCLKQLVSAEEKSCLSIVYGLPIFGVVYLCKLTEKQQITRCFVGHSVNFNL</sequence>
<reference evidence="2 3" key="2">
    <citation type="submission" date="2024-07" db="EMBL/GenBank/DDBJ databases">
        <authorList>
            <person name="Akdeniz Z."/>
        </authorList>
    </citation>
    <scope>NUCLEOTIDE SEQUENCE [LARGE SCALE GENOMIC DNA]</scope>
</reference>
<protein>
    <submittedName>
        <fullName evidence="2">Hypothetical_protein</fullName>
    </submittedName>
</protein>
<evidence type="ECO:0000313" key="1">
    <source>
        <dbReference type="EMBL" id="CAI9977695.1"/>
    </source>
</evidence>
<name>A0AA86UYZ8_9EUKA</name>
<comment type="caution">
    <text evidence="1">The sequence shown here is derived from an EMBL/GenBank/DDBJ whole genome shotgun (WGS) entry which is preliminary data.</text>
</comment>
<gene>
    <name evidence="2" type="ORF">HINF_LOCUS32077</name>
    <name evidence="1" type="ORF">HINF_LOCUS65340</name>
</gene>
<dbReference type="AlphaFoldDB" id="A0AA86UYZ8"/>
<dbReference type="Proteomes" id="UP001642409">
    <property type="component" value="Unassembled WGS sequence"/>
</dbReference>
<proteinExistence type="predicted"/>
<accession>A0AA86UYZ8</accession>
<evidence type="ECO:0000313" key="2">
    <source>
        <dbReference type="EMBL" id="CAL6028991.1"/>
    </source>
</evidence>